<reference evidence="2" key="1">
    <citation type="journal article" date="2022" name="Nat. Microbiol.">
        <title>Unique mobile elements and scalable gene flow at the prokaryote-eukaryote boundary revealed by circularized Asgard archaea genomes.</title>
        <authorList>
            <person name="Wu F."/>
            <person name="Speth D.R."/>
            <person name="Philosof A."/>
            <person name="Cremiere A."/>
            <person name="Narayanan A."/>
            <person name="Barco R.A."/>
            <person name="Connon S.A."/>
            <person name="Amend J.P."/>
            <person name="Antoshechkin I.A."/>
            <person name="Orphan V.J."/>
        </authorList>
    </citation>
    <scope>NUCLEOTIDE SEQUENCE</scope>
    <source>
        <strain evidence="2">PR6</strain>
    </source>
</reference>
<evidence type="ECO:0000256" key="1">
    <source>
        <dbReference type="SAM" id="Phobius"/>
    </source>
</evidence>
<organism evidence="2">
    <name type="scientific">Candidatus Heimdallarchaeum endolithica</name>
    <dbReference type="NCBI Taxonomy" id="2876572"/>
    <lineage>
        <taxon>Archaea</taxon>
        <taxon>Promethearchaeati</taxon>
        <taxon>Candidatus Heimdallarchaeota</taxon>
        <taxon>Candidatus Heimdallarchaeia (ex Rinke et al. 2021) (nom. nud.)</taxon>
        <taxon>Candidatus Heimdallarchaeales</taxon>
        <taxon>Candidatus Heimdallarchaeaceae</taxon>
        <taxon>Candidatus Heimdallarchaeum</taxon>
    </lineage>
</organism>
<evidence type="ECO:0000313" key="2">
    <source>
        <dbReference type="EMBL" id="UJG42203.1"/>
    </source>
</evidence>
<dbReference type="AlphaFoldDB" id="A0A9Y1BNB2"/>
<protein>
    <submittedName>
        <fullName evidence="2">Uncharacterized protein</fullName>
    </submittedName>
</protein>
<keyword evidence="1" id="KW-1133">Transmembrane helix</keyword>
<name>A0A9Y1BNB2_9ARCH</name>
<proteinExistence type="predicted"/>
<feature type="transmembrane region" description="Helical" evidence="1">
    <location>
        <begin position="50"/>
        <end position="71"/>
    </location>
</feature>
<keyword evidence="1" id="KW-0472">Membrane</keyword>
<keyword evidence="1" id="KW-0812">Transmembrane</keyword>
<dbReference type="Proteomes" id="UP001200513">
    <property type="component" value="Chromosome"/>
</dbReference>
<feature type="transmembrane region" description="Helical" evidence="1">
    <location>
        <begin position="21"/>
        <end position="44"/>
    </location>
</feature>
<dbReference type="EMBL" id="CP084167">
    <property type="protein sequence ID" value="UJG42203.1"/>
    <property type="molecule type" value="Genomic_DNA"/>
</dbReference>
<sequence>MNELKKDSLGNDSQKPSFSNIFLNMVLFDAVFSTLFVIFLLQYLKDTTNFDWFIGALFMLVISGICSILIIKGKLKIVG</sequence>
<accession>A0A9Y1BNB2</accession>
<gene>
    <name evidence="2" type="ORF">K9W46_07255</name>
</gene>